<keyword evidence="2" id="KW-0424">Laminin EGF-like domain</keyword>
<accession>A0A7R9AU45</accession>
<evidence type="ECO:0000259" key="4">
    <source>
        <dbReference type="Pfam" id="PF00055"/>
    </source>
</evidence>
<dbReference type="InterPro" id="IPR008211">
    <property type="entry name" value="Laminin_N"/>
</dbReference>
<evidence type="ECO:0000256" key="2">
    <source>
        <dbReference type="ARBA" id="ARBA00023292"/>
    </source>
</evidence>
<evidence type="ECO:0000256" key="1">
    <source>
        <dbReference type="ARBA" id="ARBA00023157"/>
    </source>
</evidence>
<name>A0A7R9AU45_TIMSH</name>
<dbReference type="Gene3D" id="2.60.120.260">
    <property type="entry name" value="Galactose-binding domain-like"/>
    <property type="match status" value="1"/>
</dbReference>
<evidence type="ECO:0000313" key="5">
    <source>
        <dbReference type="EMBL" id="CAD7260325.1"/>
    </source>
</evidence>
<evidence type="ECO:0000256" key="3">
    <source>
        <dbReference type="SAM" id="MobiDB-lite"/>
    </source>
</evidence>
<gene>
    <name evidence="5" type="ORF">TSIB3V08_LOCUS4507</name>
</gene>
<keyword evidence="1" id="KW-1015">Disulfide bond</keyword>
<proteinExistence type="predicted"/>
<sequence>MKMMTVQKVLKDSKEQMGLKEGERMQNDQEGNKKLFCKWVKRKNQECKERPMAFIVKVIIFRVLPPNLPIDDPYSPQVQNLLKMTNLRINFTKLHTLGDDLLDDRQEIQASNSTD</sequence>
<reference evidence="5" key="1">
    <citation type="submission" date="2020-11" db="EMBL/GenBank/DDBJ databases">
        <authorList>
            <person name="Tran Van P."/>
        </authorList>
    </citation>
    <scope>NUCLEOTIDE SEQUENCE</scope>
</reference>
<feature type="compositionally biased region" description="Basic and acidic residues" evidence="3">
    <location>
        <begin position="9"/>
        <end position="27"/>
    </location>
</feature>
<feature type="region of interest" description="Disordered" evidence="3">
    <location>
        <begin position="1"/>
        <end position="27"/>
    </location>
</feature>
<organism evidence="5">
    <name type="scientific">Timema shepardi</name>
    <name type="common">Walking stick</name>
    <dbReference type="NCBI Taxonomy" id="629360"/>
    <lineage>
        <taxon>Eukaryota</taxon>
        <taxon>Metazoa</taxon>
        <taxon>Ecdysozoa</taxon>
        <taxon>Arthropoda</taxon>
        <taxon>Hexapoda</taxon>
        <taxon>Insecta</taxon>
        <taxon>Pterygota</taxon>
        <taxon>Neoptera</taxon>
        <taxon>Polyneoptera</taxon>
        <taxon>Phasmatodea</taxon>
        <taxon>Timematodea</taxon>
        <taxon>Timematoidea</taxon>
        <taxon>Timematidae</taxon>
        <taxon>Timema</taxon>
    </lineage>
</organism>
<dbReference type="AlphaFoldDB" id="A0A7R9AU45"/>
<dbReference type="Pfam" id="PF00055">
    <property type="entry name" value="Laminin_N"/>
    <property type="match status" value="1"/>
</dbReference>
<feature type="domain" description="Laminin N-terminal" evidence="4">
    <location>
        <begin position="32"/>
        <end position="109"/>
    </location>
</feature>
<dbReference type="EMBL" id="OC001635">
    <property type="protein sequence ID" value="CAD7260325.1"/>
    <property type="molecule type" value="Genomic_DNA"/>
</dbReference>
<protein>
    <recommendedName>
        <fullName evidence="4">Laminin N-terminal domain-containing protein</fullName>
    </recommendedName>
</protein>